<evidence type="ECO:0000259" key="3">
    <source>
        <dbReference type="Pfam" id="PF02836"/>
    </source>
</evidence>
<feature type="domain" description="Glycoside hydrolase family 2 immunoglobulin-like beta-sandwich" evidence="2">
    <location>
        <begin position="198"/>
        <end position="300"/>
    </location>
</feature>
<comment type="similarity">
    <text evidence="1">Belongs to the glycosyl hydrolase 2 family.</text>
</comment>
<dbReference type="SUPFAM" id="SSF49785">
    <property type="entry name" value="Galactose-binding domain-like"/>
    <property type="match status" value="1"/>
</dbReference>
<dbReference type="Gene3D" id="2.60.120.260">
    <property type="entry name" value="Galactose-binding domain-like"/>
    <property type="match status" value="1"/>
</dbReference>
<dbReference type="Pfam" id="PF02837">
    <property type="entry name" value="Glyco_hydro_2_N"/>
    <property type="match status" value="1"/>
</dbReference>
<dbReference type="EMBL" id="QRZF01000012">
    <property type="protein sequence ID" value="RGV51270.1"/>
    <property type="molecule type" value="Genomic_DNA"/>
</dbReference>
<feature type="domain" description="Glycoside hydrolase family 2 catalytic" evidence="3">
    <location>
        <begin position="306"/>
        <end position="452"/>
    </location>
</feature>
<evidence type="ECO:0000313" key="6">
    <source>
        <dbReference type="Proteomes" id="UP000283850"/>
    </source>
</evidence>
<dbReference type="AlphaFoldDB" id="A0A412Y149"/>
<evidence type="ECO:0000313" key="5">
    <source>
        <dbReference type="EMBL" id="RGV51270.1"/>
    </source>
</evidence>
<dbReference type="InterPro" id="IPR006103">
    <property type="entry name" value="Glyco_hydro_2_cat"/>
</dbReference>
<gene>
    <name evidence="5" type="ORF">DWW10_16550</name>
</gene>
<sequence length="952" mass="109682">MVRKIYLLVVLVLCAITGMRAQEELFRINLEGLWQFKLDPDGVGIAENYAEKSFTEQIILPGTTDTNKKGNPIIKKDETTNLSRLFSYVGKAWYKKTVEIPQKWKGKYIRLMLERTKPTCVWIDGVEVGRNDNISTCQIYDLSNQLVPGKHEITIMIDNGKSVPPQLIGYSHAFTESTQTNWNGIIGNMYLEVKNRLRIKEVQVYPDVYKKSVRVRVNIASPEKIKKNTELILYAETWNTKTRYKTKAKSYRLTKMQEEYEFDYDLGSDALLWSEFHPVLYKLHVQIGDVDEQIVNFGLREFKTSGTQFAINGHKTFLRGKHDACVFPLTGHTVMDVETWQHYFRVAKSYGINHYRFHSWCPPEACFLAADMEGIYIQAELPFWGAFNKNDKYLNSFLTKEGINIQNEYGNHASFVMFALGNELGGDLDVMKDLINTFRSIDDRRLYAFGSNNYLGFKGYLPGEDFLVTCRIGGEQPGTFNTHVRASFSFADAYDGGYLNHTYPNTTMDFSSAIAGCKIPVVSFETGQYQIYPNYKEIEKYKGVLYPYNMEIFKNRLAEAGMLKQADNFFRASGKWAVELYKAEIEMDLRTDGFGGFHLLDLQDYPGQGSAYVGILDAFMDSKELITPEKWRGFCCETVPLLIIDKFCWSSDEQISAIIKIANYTEESLNGKSVIWKLKSLQGKILDKGSLEISSKDVGLIEIGRIHPNISDVDKAQRLDLEINIVGTSYQNTYGLWIYPSNNVIRQFTDIIITDTLGEKVIEELKNGGKVLWFPKHKLYEKQTIAGLFQTDYWNYRMFKTISENNKKPVSPGTLGILVNPEHPLFNDFPTDFHTDWQWFSIIKQSYPMILDKFPSQYTPIVQVIDNIERNHKLGLLFELAVNKGKLLICMADLKTVKDKPEVRQFYNSILQYMHSDSFDPEFRFDVDTLINLLRSETKTEQIEILENRSYK</sequence>
<evidence type="ECO:0000259" key="2">
    <source>
        <dbReference type="Pfam" id="PF00703"/>
    </source>
</evidence>
<dbReference type="PANTHER" id="PTHR42732">
    <property type="entry name" value="BETA-GALACTOSIDASE"/>
    <property type="match status" value="1"/>
</dbReference>
<evidence type="ECO:0000259" key="4">
    <source>
        <dbReference type="Pfam" id="PF02837"/>
    </source>
</evidence>
<feature type="domain" description="Glycosyl hydrolases family 2 sugar binding" evidence="4">
    <location>
        <begin position="29"/>
        <end position="157"/>
    </location>
</feature>
<proteinExistence type="inferred from homology"/>
<dbReference type="InterPro" id="IPR006104">
    <property type="entry name" value="Glyco_hydro_2_N"/>
</dbReference>
<comment type="caution">
    <text evidence="5">The sequence shown here is derived from an EMBL/GenBank/DDBJ whole genome shotgun (WGS) entry which is preliminary data.</text>
</comment>
<dbReference type="InterPro" id="IPR051913">
    <property type="entry name" value="GH2_Domain-Containing"/>
</dbReference>
<dbReference type="InterPro" id="IPR017853">
    <property type="entry name" value="GH"/>
</dbReference>
<organism evidence="5 6">
    <name type="scientific">Bacteroides intestinalis</name>
    <dbReference type="NCBI Taxonomy" id="329854"/>
    <lineage>
        <taxon>Bacteria</taxon>
        <taxon>Pseudomonadati</taxon>
        <taxon>Bacteroidota</taxon>
        <taxon>Bacteroidia</taxon>
        <taxon>Bacteroidales</taxon>
        <taxon>Bacteroidaceae</taxon>
        <taxon>Bacteroides</taxon>
    </lineage>
</organism>
<dbReference type="Proteomes" id="UP000283850">
    <property type="component" value="Unassembled WGS sequence"/>
</dbReference>
<dbReference type="SUPFAM" id="SSF51445">
    <property type="entry name" value="(Trans)glycosidases"/>
    <property type="match status" value="1"/>
</dbReference>
<protein>
    <submittedName>
        <fullName evidence="5">Glycoside hydrolase family 2</fullName>
    </submittedName>
</protein>
<evidence type="ECO:0000256" key="1">
    <source>
        <dbReference type="ARBA" id="ARBA00007401"/>
    </source>
</evidence>
<dbReference type="InterPro" id="IPR008979">
    <property type="entry name" value="Galactose-bd-like_sf"/>
</dbReference>
<dbReference type="RefSeq" id="WP_022392468.1">
    <property type="nucleotide sequence ID" value="NZ_QRZF01000012.1"/>
</dbReference>
<dbReference type="InterPro" id="IPR006102">
    <property type="entry name" value="Ig-like_GH2"/>
</dbReference>
<keyword evidence="5" id="KW-0378">Hydrolase</keyword>
<dbReference type="Pfam" id="PF02836">
    <property type="entry name" value="Glyco_hydro_2_C"/>
    <property type="match status" value="1"/>
</dbReference>
<dbReference type="GO" id="GO:0005975">
    <property type="term" value="P:carbohydrate metabolic process"/>
    <property type="evidence" value="ECO:0007669"/>
    <property type="project" value="InterPro"/>
</dbReference>
<dbReference type="GO" id="GO:0004553">
    <property type="term" value="F:hydrolase activity, hydrolyzing O-glycosyl compounds"/>
    <property type="evidence" value="ECO:0007669"/>
    <property type="project" value="InterPro"/>
</dbReference>
<reference evidence="5 6" key="1">
    <citation type="submission" date="2018-08" db="EMBL/GenBank/DDBJ databases">
        <title>A genome reference for cultivated species of the human gut microbiota.</title>
        <authorList>
            <person name="Zou Y."/>
            <person name="Xue W."/>
            <person name="Luo G."/>
        </authorList>
    </citation>
    <scope>NUCLEOTIDE SEQUENCE [LARGE SCALE GENOMIC DNA]</scope>
    <source>
        <strain evidence="5 6">AF14-32</strain>
    </source>
</reference>
<accession>A0A412Y149</accession>
<name>A0A412Y149_9BACE</name>
<dbReference type="Pfam" id="PF00703">
    <property type="entry name" value="Glyco_hydro_2"/>
    <property type="match status" value="1"/>
</dbReference>
<dbReference type="Gene3D" id="3.20.20.80">
    <property type="entry name" value="Glycosidases"/>
    <property type="match status" value="1"/>
</dbReference>